<dbReference type="GO" id="GO:0008610">
    <property type="term" value="P:lipid biosynthetic process"/>
    <property type="evidence" value="ECO:0007669"/>
    <property type="project" value="InterPro"/>
</dbReference>
<dbReference type="GO" id="GO:0032259">
    <property type="term" value="P:methylation"/>
    <property type="evidence" value="ECO:0007669"/>
    <property type="project" value="UniProtKB-KW"/>
</dbReference>
<dbReference type="AlphaFoldDB" id="A0A1G7CGF6"/>
<sequence>MFQFWPSVVKPILDAAEARRVIEVGADAGRHSRFLAAWAKAAGARLDIVDPEPGPELARLGDRFAGTMAFHPQPSLDVLGDLLPADVVLLDGDHNWYTMYHELQLIYGREGPLAADAPITICHDVEWPYARRDLYYCPDRIPAAHRQPFRIGGLLPRERGLSPGGYNAGFAHAVEEGGPRNGVKTAIEDFLAERGAEFHVVWLPLLFGLAVIVPQPRLAADREGALSAVLGGLELSPPLRSLCKIAELERLDASRPTLAPAGSGPRPAAGQGGGARDFSSALPDAVLTDLLKGSLETRYKGRAMLLNPLDMANYLALLGALKPAAVIEIGSLEGGRTEWLADMMAALGLPGPVIGIDLLPRPPSAHPQVDARIGDARDLARVLPPEELRRLGHPLLVIEDSAHDEATCTAVLDYIDPHLTPGDYVIIEDGAFRDAADIAAVASALSPPSRAIDAFLARRGADYAIDAQHCDRFGYNATFNVNGWLRRT</sequence>
<dbReference type="Pfam" id="PF04989">
    <property type="entry name" value="RMNT_CmcI"/>
    <property type="match status" value="1"/>
</dbReference>
<organism evidence="4 5">
    <name type="scientific">Rhodobacter capsulatus</name>
    <name type="common">Rhodopseudomonas capsulata</name>
    <dbReference type="NCBI Taxonomy" id="1061"/>
    <lineage>
        <taxon>Bacteria</taxon>
        <taxon>Pseudomonadati</taxon>
        <taxon>Pseudomonadota</taxon>
        <taxon>Alphaproteobacteria</taxon>
        <taxon>Rhodobacterales</taxon>
        <taxon>Rhodobacter group</taxon>
        <taxon>Rhodobacter</taxon>
    </lineage>
</organism>
<dbReference type="InterPro" id="IPR007072">
    <property type="entry name" value="RNMT_CmcI"/>
</dbReference>
<dbReference type="GO" id="GO:0008168">
    <property type="term" value="F:methyltransferase activity"/>
    <property type="evidence" value="ECO:0007669"/>
    <property type="project" value="UniProtKB-KW"/>
</dbReference>
<dbReference type="SUPFAM" id="SSF53335">
    <property type="entry name" value="S-adenosyl-L-methionine-dependent methyltransferases"/>
    <property type="match status" value="2"/>
</dbReference>
<name>A0A1G7CGF6_RHOCA</name>
<keyword evidence="2" id="KW-0808">Transferase</keyword>
<evidence type="ECO:0000313" key="4">
    <source>
        <dbReference type="EMBL" id="SDE38379.1"/>
    </source>
</evidence>
<dbReference type="GO" id="GO:0005886">
    <property type="term" value="C:plasma membrane"/>
    <property type="evidence" value="ECO:0007669"/>
    <property type="project" value="TreeGrafter"/>
</dbReference>
<evidence type="ECO:0000256" key="1">
    <source>
        <dbReference type="ARBA" id="ARBA00022603"/>
    </source>
</evidence>
<dbReference type="OrthoDB" id="7690777at2"/>
<dbReference type="PANTHER" id="PTHR40048:SF1">
    <property type="entry name" value="RHAMNOSYL O-METHYLTRANSFERASE"/>
    <property type="match status" value="1"/>
</dbReference>
<feature type="region of interest" description="Disordered" evidence="3">
    <location>
        <begin position="256"/>
        <end position="277"/>
    </location>
</feature>
<proteinExistence type="predicted"/>
<dbReference type="InterPro" id="IPR029063">
    <property type="entry name" value="SAM-dependent_MTases_sf"/>
</dbReference>
<dbReference type="GO" id="GO:0071770">
    <property type="term" value="P:DIM/DIP cell wall layer assembly"/>
    <property type="evidence" value="ECO:0007669"/>
    <property type="project" value="TreeGrafter"/>
</dbReference>
<dbReference type="Proteomes" id="UP000183812">
    <property type="component" value="Unassembled WGS sequence"/>
</dbReference>
<feature type="compositionally biased region" description="Low complexity" evidence="3">
    <location>
        <begin position="259"/>
        <end position="269"/>
    </location>
</feature>
<accession>A0A1G7CGF6</accession>
<dbReference type="PANTHER" id="PTHR40048">
    <property type="entry name" value="RHAMNOSYL O-METHYLTRANSFERASE"/>
    <property type="match status" value="1"/>
</dbReference>
<protein>
    <submittedName>
        <fullName evidence="4">Cephalosporin hydroxylase</fullName>
    </submittedName>
</protein>
<dbReference type="Gene3D" id="3.40.50.150">
    <property type="entry name" value="Vaccinia Virus protein VP39"/>
    <property type="match status" value="2"/>
</dbReference>
<reference evidence="4 5" key="1">
    <citation type="submission" date="2016-10" db="EMBL/GenBank/DDBJ databases">
        <authorList>
            <person name="de Groot N.N."/>
        </authorList>
    </citation>
    <scope>NUCLEOTIDE SEQUENCE [LARGE SCALE GENOMIC DNA]</scope>
    <source>
        <strain evidence="5">DSM 938 / 37b4</strain>
    </source>
</reference>
<keyword evidence="1" id="KW-0489">Methyltransferase</keyword>
<evidence type="ECO:0000256" key="3">
    <source>
        <dbReference type="SAM" id="MobiDB-lite"/>
    </source>
</evidence>
<dbReference type="EMBL" id="FNAY01000001">
    <property type="protein sequence ID" value="SDE38379.1"/>
    <property type="molecule type" value="Genomic_DNA"/>
</dbReference>
<evidence type="ECO:0000313" key="5">
    <source>
        <dbReference type="Proteomes" id="UP000183812"/>
    </source>
</evidence>
<dbReference type="RefSeq" id="WP_081348757.1">
    <property type="nucleotide sequence ID" value="NZ_CP119563.1"/>
</dbReference>
<evidence type="ECO:0000256" key="2">
    <source>
        <dbReference type="ARBA" id="ARBA00022679"/>
    </source>
</evidence>
<gene>
    <name evidence="4" type="ORF">SAMN04244550_00264</name>
</gene>